<reference evidence="1 2" key="1">
    <citation type="submission" date="2020-10" db="EMBL/GenBank/DDBJ databases">
        <title>Plant Genome Project.</title>
        <authorList>
            <person name="Zhang R.-G."/>
        </authorList>
    </citation>
    <scope>NUCLEOTIDE SEQUENCE [LARGE SCALE GENOMIC DNA]</scope>
    <source>
        <strain evidence="1">FAFU-HL-1</strain>
        <tissue evidence="1">Leaf</tissue>
    </source>
</reference>
<sequence>MEPRLIACSTQEKMWYNNKLHKRRSLQQQGITASGISTTLLNVSELPPSWYGPGKMVERRIEDSKKIRWQQLLRNLSCEIVLRKIKRLKLREMDGILPLKLPMTKH</sequence>
<evidence type="ECO:0000313" key="2">
    <source>
        <dbReference type="Proteomes" id="UP000657918"/>
    </source>
</evidence>
<organism evidence="1 2">
    <name type="scientific">Salix dunnii</name>
    <dbReference type="NCBI Taxonomy" id="1413687"/>
    <lineage>
        <taxon>Eukaryota</taxon>
        <taxon>Viridiplantae</taxon>
        <taxon>Streptophyta</taxon>
        <taxon>Embryophyta</taxon>
        <taxon>Tracheophyta</taxon>
        <taxon>Spermatophyta</taxon>
        <taxon>Magnoliopsida</taxon>
        <taxon>eudicotyledons</taxon>
        <taxon>Gunneridae</taxon>
        <taxon>Pentapetalae</taxon>
        <taxon>rosids</taxon>
        <taxon>fabids</taxon>
        <taxon>Malpighiales</taxon>
        <taxon>Salicaceae</taxon>
        <taxon>Saliceae</taxon>
        <taxon>Salix</taxon>
    </lineage>
</organism>
<proteinExistence type="predicted"/>
<dbReference type="EMBL" id="JADGMS010000016">
    <property type="protein sequence ID" value="KAF9665799.1"/>
    <property type="molecule type" value="Genomic_DNA"/>
</dbReference>
<protein>
    <submittedName>
        <fullName evidence="1">Uncharacterized protein</fullName>
    </submittedName>
</protein>
<dbReference type="Proteomes" id="UP000657918">
    <property type="component" value="Chromosome 16"/>
</dbReference>
<evidence type="ECO:0000313" key="1">
    <source>
        <dbReference type="EMBL" id="KAF9665799.1"/>
    </source>
</evidence>
<keyword evidence="2" id="KW-1185">Reference proteome</keyword>
<dbReference type="AlphaFoldDB" id="A0A835JBZ5"/>
<gene>
    <name evidence="1" type="ORF">SADUNF_Sadunf16G0161200</name>
</gene>
<name>A0A835JBZ5_9ROSI</name>
<comment type="caution">
    <text evidence="1">The sequence shown here is derived from an EMBL/GenBank/DDBJ whole genome shotgun (WGS) entry which is preliminary data.</text>
</comment>
<accession>A0A835JBZ5</accession>